<gene>
    <name evidence="4" type="ORF">Z520_03007</name>
</gene>
<evidence type="ECO:0000256" key="2">
    <source>
        <dbReference type="ARBA" id="ARBA00022857"/>
    </source>
</evidence>
<dbReference type="FunFam" id="3.40.50.720:FF:000084">
    <property type="entry name" value="Short-chain dehydrogenase reductase"/>
    <property type="match status" value="1"/>
</dbReference>
<dbReference type="PRINTS" id="PR00081">
    <property type="entry name" value="GDHRDH"/>
</dbReference>
<dbReference type="OrthoDB" id="1888931at2759"/>
<evidence type="ECO:0000313" key="5">
    <source>
        <dbReference type="Proteomes" id="UP000053411"/>
    </source>
</evidence>
<dbReference type="PRINTS" id="PR00080">
    <property type="entry name" value="SDRFAMILY"/>
</dbReference>
<dbReference type="AlphaFoldDB" id="A0A0D2KDV2"/>
<dbReference type="EMBL" id="KN848065">
    <property type="protein sequence ID" value="KIY01455.1"/>
    <property type="molecule type" value="Genomic_DNA"/>
</dbReference>
<dbReference type="InterPro" id="IPR036291">
    <property type="entry name" value="NAD(P)-bd_dom_sf"/>
</dbReference>
<dbReference type="PROSITE" id="PS00061">
    <property type="entry name" value="ADH_SHORT"/>
    <property type="match status" value="1"/>
</dbReference>
<keyword evidence="2" id="KW-0521">NADP</keyword>
<comment type="similarity">
    <text evidence="1">Belongs to the short-chain dehydrogenases/reductases (SDR) family.</text>
</comment>
<dbReference type="Gene3D" id="3.40.50.720">
    <property type="entry name" value="NAD(P)-binding Rossmann-like Domain"/>
    <property type="match status" value="1"/>
</dbReference>
<protein>
    <submittedName>
        <fullName evidence="4">Uncharacterized protein</fullName>
    </submittedName>
</protein>
<dbReference type="PANTHER" id="PTHR43008:SF14">
    <property type="entry name" value="DEHYDROGENASE ARBD, PUTATIVE-RELATED"/>
    <property type="match status" value="1"/>
</dbReference>
<keyword evidence="3" id="KW-0560">Oxidoreductase</keyword>
<dbReference type="STRING" id="1442371.A0A0D2KDV2"/>
<dbReference type="RefSeq" id="XP_016635577.1">
    <property type="nucleotide sequence ID" value="XM_016773520.1"/>
</dbReference>
<dbReference type="GeneID" id="27708753"/>
<proteinExistence type="inferred from homology"/>
<dbReference type="InterPro" id="IPR002347">
    <property type="entry name" value="SDR_fam"/>
</dbReference>
<dbReference type="Proteomes" id="UP000053411">
    <property type="component" value="Unassembled WGS sequence"/>
</dbReference>
<organism evidence="4 5">
    <name type="scientific">Fonsecaea multimorphosa CBS 102226</name>
    <dbReference type="NCBI Taxonomy" id="1442371"/>
    <lineage>
        <taxon>Eukaryota</taxon>
        <taxon>Fungi</taxon>
        <taxon>Dikarya</taxon>
        <taxon>Ascomycota</taxon>
        <taxon>Pezizomycotina</taxon>
        <taxon>Eurotiomycetes</taxon>
        <taxon>Chaetothyriomycetidae</taxon>
        <taxon>Chaetothyriales</taxon>
        <taxon>Herpotrichiellaceae</taxon>
        <taxon>Fonsecaea</taxon>
    </lineage>
</organism>
<evidence type="ECO:0000313" key="4">
    <source>
        <dbReference type="EMBL" id="KIY01455.1"/>
    </source>
</evidence>
<dbReference type="GO" id="GO:0016616">
    <property type="term" value="F:oxidoreductase activity, acting on the CH-OH group of donors, NAD or NADP as acceptor"/>
    <property type="evidence" value="ECO:0007669"/>
    <property type="project" value="UniProtKB-ARBA"/>
</dbReference>
<dbReference type="InterPro" id="IPR020904">
    <property type="entry name" value="Sc_DH/Rdtase_CS"/>
</dbReference>
<dbReference type="SUPFAM" id="SSF51735">
    <property type="entry name" value="NAD(P)-binding Rossmann-fold domains"/>
    <property type="match status" value="1"/>
</dbReference>
<keyword evidence="5" id="KW-1185">Reference proteome</keyword>
<name>A0A0D2KDV2_9EURO</name>
<accession>A0A0D2KDV2</accession>
<evidence type="ECO:0000256" key="3">
    <source>
        <dbReference type="ARBA" id="ARBA00023002"/>
    </source>
</evidence>
<dbReference type="Pfam" id="PF13561">
    <property type="entry name" value="adh_short_C2"/>
    <property type="match status" value="1"/>
</dbReference>
<reference evidence="4 5" key="1">
    <citation type="submission" date="2015-01" db="EMBL/GenBank/DDBJ databases">
        <title>The Genome Sequence of Fonsecaea multimorphosa CBS 102226.</title>
        <authorList>
            <consortium name="The Broad Institute Genomics Platform"/>
            <person name="Cuomo C."/>
            <person name="de Hoog S."/>
            <person name="Gorbushina A."/>
            <person name="Stielow B."/>
            <person name="Teixiera M."/>
            <person name="Abouelleil A."/>
            <person name="Chapman S.B."/>
            <person name="Priest M."/>
            <person name="Young S.K."/>
            <person name="Wortman J."/>
            <person name="Nusbaum C."/>
            <person name="Birren B."/>
        </authorList>
    </citation>
    <scope>NUCLEOTIDE SEQUENCE [LARGE SCALE GENOMIC DNA]</scope>
    <source>
        <strain evidence="4 5">CBS 102226</strain>
    </source>
</reference>
<sequence>MDPSSRAPRTLPVFTLEGKNCLVTGGAGGLGKECITGFALSGANCACIDLDLDSCQTTLKEISARVLQESGIEAGSMRGYACNVTDEDDVKKTINQVVQDFGQIDVLVTCAGTTVHREAEATDLATWSKVLDINLNGTYLFGREVGKHMLDRNIPGSLIFIASGAGTRAPRPQAQASYNASKAGVKLLAASLAIEWGSRGIRVNSLSPGYLDTPLSRKQFANQVSVKPVPDLKEQWLRQIPLGRFADPSELQGTLVWMASAASSYLTGSDVIVDGAWSA</sequence>
<dbReference type="GO" id="GO:0050664">
    <property type="term" value="F:oxidoreductase activity, acting on NAD(P)H, oxygen as acceptor"/>
    <property type="evidence" value="ECO:0007669"/>
    <property type="project" value="TreeGrafter"/>
</dbReference>
<dbReference type="PANTHER" id="PTHR43008">
    <property type="entry name" value="BENZIL REDUCTASE"/>
    <property type="match status" value="1"/>
</dbReference>
<evidence type="ECO:0000256" key="1">
    <source>
        <dbReference type="ARBA" id="ARBA00006484"/>
    </source>
</evidence>
<dbReference type="VEuPathDB" id="FungiDB:Z520_03007"/>